<keyword evidence="3" id="KW-1185">Reference proteome</keyword>
<dbReference type="AlphaFoldDB" id="A0A4U0EPK9"/>
<dbReference type="Proteomes" id="UP000307657">
    <property type="component" value="Unassembled WGS sequence"/>
</dbReference>
<reference evidence="2 3" key="1">
    <citation type="submission" date="2019-04" db="EMBL/GenBank/DDBJ databases">
        <title>Lacinutrix sp. nov., isolated from marine water.</title>
        <authorList>
            <person name="Kim W."/>
        </authorList>
    </citation>
    <scope>NUCLEOTIDE SEQUENCE [LARGE SCALE GENOMIC DNA]</scope>
    <source>
        <strain evidence="2 3">CAU 1491</strain>
    </source>
</reference>
<dbReference type="PROSITE" id="PS51186">
    <property type="entry name" value="GNAT"/>
    <property type="match status" value="1"/>
</dbReference>
<dbReference type="InterPro" id="IPR016181">
    <property type="entry name" value="Acyl_CoA_acyltransferase"/>
</dbReference>
<gene>
    <name evidence="2" type="ORF">E5167_13200</name>
</gene>
<dbReference type="InterPro" id="IPR040579">
    <property type="entry name" value="Acetyltransf_19"/>
</dbReference>
<dbReference type="GO" id="GO:0016747">
    <property type="term" value="F:acyltransferase activity, transferring groups other than amino-acyl groups"/>
    <property type="evidence" value="ECO:0007669"/>
    <property type="project" value="InterPro"/>
</dbReference>
<dbReference type="EMBL" id="SUPL01000007">
    <property type="protein sequence ID" value="TJY33490.1"/>
    <property type="molecule type" value="Genomic_DNA"/>
</dbReference>
<protein>
    <submittedName>
        <fullName evidence="2">GNAT family N-acetyltransferase</fullName>
    </submittedName>
</protein>
<evidence type="ECO:0000313" key="3">
    <source>
        <dbReference type="Proteomes" id="UP000307657"/>
    </source>
</evidence>
<dbReference type="OrthoDB" id="7833882at2"/>
<evidence type="ECO:0000259" key="1">
    <source>
        <dbReference type="PROSITE" id="PS51186"/>
    </source>
</evidence>
<dbReference type="CDD" id="cd04301">
    <property type="entry name" value="NAT_SF"/>
    <property type="match status" value="1"/>
</dbReference>
<comment type="caution">
    <text evidence="2">The sequence shown here is derived from an EMBL/GenBank/DDBJ whole genome shotgun (WGS) entry which is preliminary data.</text>
</comment>
<dbReference type="InterPro" id="IPR000182">
    <property type="entry name" value="GNAT_dom"/>
</dbReference>
<dbReference type="SUPFAM" id="SSF55729">
    <property type="entry name" value="Acyl-CoA N-acyltransferases (Nat)"/>
    <property type="match status" value="1"/>
</dbReference>
<accession>A0A4U0EPK9</accession>
<proteinExistence type="predicted"/>
<sequence>MHFLKTDSNSISQLRTQLYKSFVAPLDSMWQDLYIASSQAYTIEKDSQNIGYCCVDDKSALLQLFLNSNNRHLMRVVVKNLIDLKLIISASLSSIEPVSFNACLFHSKSITTNTLCYEHSNKIINDKNMLHVELVTPEYSSAIRSYYKEHVGFDDTFGYVDNLVSRKELYMILENDTIVVTGECRLSDTQINFSDIGVAVNKDFRKQGLATRMLKELAKKAIEQNRNPICSTTIDNIGSQKAIEKAGFYCSNIIFDINFN</sequence>
<dbReference type="Gene3D" id="3.40.630.30">
    <property type="match status" value="1"/>
</dbReference>
<keyword evidence="2" id="KW-0808">Transferase</keyword>
<organism evidence="2 3">
    <name type="scientific">Pontimicrobium aquaticum</name>
    <dbReference type="NCBI Taxonomy" id="2565367"/>
    <lineage>
        <taxon>Bacteria</taxon>
        <taxon>Pseudomonadati</taxon>
        <taxon>Bacteroidota</taxon>
        <taxon>Flavobacteriia</taxon>
        <taxon>Flavobacteriales</taxon>
        <taxon>Flavobacteriaceae</taxon>
        <taxon>Pontimicrobium</taxon>
    </lineage>
</organism>
<evidence type="ECO:0000313" key="2">
    <source>
        <dbReference type="EMBL" id="TJY33490.1"/>
    </source>
</evidence>
<dbReference type="Pfam" id="PF18015">
    <property type="entry name" value="Acetyltransf_19"/>
    <property type="match status" value="1"/>
</dbReference>
<feature type="domain" description="N-acetyltransferase" evidence="1">
    <location>
        <begin position="130"/>
        <end position="260"/>
    </location>
</feature>
<dbReference type="Pfam" id="PF00583">
    <property type="entry name" value="Acetyltransf_1"/>
    <property type="match status" value="1"/>
</dbReference>
<name>A0A4U0EPK9_9FLAO</name>
<dbReference type="Gene3D" id="3.40.630.80">
    <property type="match status" value="1"/>
</dbReference>